<sequence length="373" mass="39161">MTDDAFNAVITWVGDSDRPPAEAVGPLAGARLLVKDLIDVAGVRTTYGSKIYAEHVPTLTAPAVARLLDAGATLVGKANLHEFAWGVTSQNPWYGTVRNPARPGRTTGGSSGGNAAALAAGLCDLGLGTDTGCSVRLPAACCQVVGLKPRWGAISTRGVFPLCPSLDTVGPMARSVGEVAVAWSVLSGKPVPEPRLDGLTVGLLRQAPSVGDGNRPPASDEAEGYAERLQRLGARVVEADVPEPAANTWPLFFHEAAEQHRATFPSRADDYGANVRAKLEAAQHVDPAAVAAAYEALAAWRAWVPAVDLYVSPCIAVELPPEDCDELEIRLALSSYMRWVNLIGWAGLAIGNMQLIAPHDETVLAAGLAWERG</sequence>
<protein>
    <submittedName>
        <fullName evidence="2">Asp-tRNAAsn/Glu-tRNAGln amidotransferase A subunit/amidase</fullName>
    </submittedName>
</protein>
<gene>
    <name evidence="2" type="ORF">Gocc_1311</name>
</gene>
<dbReference type="EMBL" id="QQZY01000002">
    <property type="protein sequence ID" value="RDI75513.1"/>
    <property type="molecule type" value="Genomic_DNA"/>
</dbReference>
<dbReference type="PANTHER" id="PTHR11895">
    <property type="entry name" value="TRANSAMIDASE"/>
    <property type="match status" value="1"/>
</dbReference>
<dbReference type="PANTHER" id="PTHR11895:SF67">
    <property type="entry name" value="AMIDASE DOMAIN-CONTAINING PROTEIN"/>
    <property type="match status" value="1"/>
</dbReference>
<dbReference type="Gene3D" id="3.90.1300.10">
    <property type="entry name" value="Amidase signature (AS) domain"/>
    <property type="match status" value="1"/>
</dbReference>
<keyword evidence="3" id="KW-1185">Reference proteome</keyword>
<organism evidence="2 3">
    <name type="scientific">Gaiella occulta</name>
    <dbReference type="NCBI Taxonomy" id="1002870"/>
    <lineage>
        <taxon>Bacteria</taxon>
        <taxon>Bacillati</taxon>
        <taxon>Actinomycetota</taxon>
        <taxon>Thermoleophilia</taxon>
        <taxon>Gaiellales</taxon>
        <taxon>Gaiellaceae</taxon>
        <taxon>Gaiella</taxon>
    </lineage>
</organism>
<dbReference type="OrthoDB" id="182039at2"/>
<dbReference type="PROSITE" id="PS00571">
    <property type="entry name" value="AMIDASES"/>
    <property type="match status" value="1"/>
</dbReference>
<dbReference type="Proteomes" id="UP000254134">
    <property type="component" value="Unassembled WGS sequence"/>
</dbReference>
<evidence type="ECO:0000259" key="1">
    <source>
        <dbReference type="Pfam" id="PF01425"/>
    </source>
</evidence>
<dbReference type="SUPFAM" id="SSF75304">
    <property type="entry name" value="Amidase signature (AS) enzymes"/>
    <property type="match status" value="1"/>
</dbReference>
<proteinExistence type="predicted"/>
<dbReference type="Pfam" id="PF01425">
    <property type="entry name" value="Amidase"/>
    <property type="match status" value="1"/>
</dbReference>
<reference evidence="2 3" key="1">
    <citation type="submission" date="2018-07" db="EMBL/GenBank/DDBJ databases">
        <title>High-quality-draft genome sequence of Gaiella occulta.</title>
        <authorList>
            <person name="Severino R."/>
            <person name="Froufe H.J.C."/>
            <person name="Rainey F.A."/>
            <person name="Barroso C."/>
            <person name="Albuquerque L."/>
            <person name="Lobo-Da-Cunha A."/>
            <person name="Da Costa M.S."/>
            <person name="Egas C."/>
        </authorList>
    </citation>
    <scope>NUCLEOTIDE SEQUENCE [LARGE SCALE GENOMIC DNA]</scope>
    <source>
        <strain evidence="2 3">F2-233</strain>
    </source>
</reference>
<keyword evidence="2" id="KW-0808">Transferase</keyword>
<dbReference type="InterPro" id="IPR000120">
    <property type="entry name" value="Amidase"/>
</dbReference>
<evidence type="ECO:0000313" key="3">
    <source>
        <dbReference type="Proteomes" id="UP000254134"/>
    </source>
</evidence>
<dbReference type="AlphaFoldDB" id="A0A7M2Z162"/>
<evidence type="ECO:0000313" key="2">
    <source>
        <dbReference type="EMBL" id="RDI75513.1"/>
    </source>
</evidence>
<dbReference type="InterPro" id="IPR020556">
    <property type="entry name" value="Amidase_CS"/>
</dbReference>
<dbReference type="GO" id="GO:0016740">
    <property type="term" value="F:transferase activity"/>
    <property type="evidence" value="ECO:0007669"/>
    <property type="project" value="UniProtKB-KW"/>
</dbReference>
<reference evidence="3" key="2">
    <citation type="journal article" date="2019" name="MicrobiologyOpen">
        <title>High-quality draft genome sequence of Gaiella occulta isolated from a 150 meter deep mineral water borehole and comparison with the genome sequences of other deep-branching lineages of the phylum Actinobacteria.</title>
        <authorList>
            <person name="Severino R."/>
            <person name="Froufe H.J.C."/>
            <person name="Barroso C."/>
            <person name="Albuquerque L."/>
            <person name="Lobo-da-Cunha A."/>
            <person name="da Costa M.S."/>
            <person name="Egas C."/>
        </authorList>
    </citation>
    <scope>NUCLEOTIDE SEQUENCE [LARGE SCALE GENOMIC DNA]</scope>
    <source>
        <strain evidence="3">F2-233</strain>
    </source>
</reference>
<accession>A0A7M2Z162</accession>
<name>A0A7M2Z162_9ACTN</name>
<dbReference type="RefSeq" id="WP_114795707.1">
    <property type="nucleotide sequence ID" value="NZ_QQZY01000002.1"/>
</dbReference>
<comment type="caution">
    <text evidence="2">The sequence shown here is derived from an EMBL/GenBank/DDBJ whole genome shotgun (WGS) entry which is preliminary data.</text>
</comment>
<dbReference type="InterPro" id="IPR023631">
    <property type="entry name" value="Amidase_dom"/>
</dbReference>
<feature type="domain" description="Amidase" evidence="1">
    <location>
        <begin position="17"/>
        <end position="265"/>
    </location>
</feature>
<dbReference type="InterPro" id="IPR036928">
    <property type="entry name" value="AS_sf"/>
</dbReference>